<reference evidence="12" key="1">
    <citation type="submission" date="2022-07" db="EMBL/GenBank/DDBJ databases">
        <title>Phylogenomic reconstructions and comparative analyses of Kickxellomycotina fungi.</title>
        <authorList>
            <person name="Reynolds N.K."/>
            <person name="Stajich J.E."/>
            <person name="Barry K."/>
            <person name="Grigoriev I.V."/>
            <person name="Crous P."/>
            <person name="Smith M.E."/>
        </authorList>
    </citation>
    <scope>NUCLEOTIDE SEQUENCE</scope>
    <source>
        <strain evidence="12">RSA 861</strain>
    </source>
</reference>
<evidence type="ECO:0000256" key="1">
    <source>
        <dbReference type="ARBA" id="ARBA00004370"/>
    </source>
</evidence>
<evidence type="ECO:0000256" key="4">
    <source>
        <dbReference type="ARBA" id="ARBA00022771"/>
    </source>
</evidence>
<dbReference type="InterPro" id="IPR013083">
    <property type="entry name" value="Znf_RING/FYVE/PHD"/>
</dbReference>
<dbReference type="InterPro" id="IPR001841">
    <property type="entry name" value="Znf_RING"/>
</dbReference>
<dbReference type="PANTHER" id="PTHR46539">
    <property type="entry name" value="E3 UBIQUITIN-PROTEIN LIGASE ATL42"/>
    <property type="match status" value="1"/>
</dbReference>
<keyword evidence="13" id="KW-1185">Reference proteome</keyword>
<evidence type="ECO:0000259" key="11">
    <source>
        <dbReference type="PROSITE" id="PS50089"/>
    </source>
</evidence>
<comment type="caution">
    <text evidence="12">The sequence shown here is derived from an EMBL/GenBank/DDBJ whole genome shotgun (WGS) entry which is preliminary data.</text>
</comment>
<organism evidence="12 13">
    <name type="scientific">Tieghemiomyces parasiticus</name>
    <dbReference type="NCBI Taxonomy" id="78921"/>
    <lineage>
        <taxon>Eukaryota</taxon>
        <taxon>Fungi</taxon>
        <taxon>Fungi incertae sedis</taxon>
        <taxon>Zoopagomycota</taxon>
        <taxon>Kickxellomycotina</taxon>
        <taxon>Dimargaritomycetes</taxon>
        <taxon>Dimargaritales</taxon>
        <taxon>Dimargaritaceae</taxon>
        <taxon>Tieghemiomyces</taxon>
    </lineage>
</organism>
<evidence type="ECO:0000256" key="2">
    <source>
        <dbReference type="ARBA" id="ARBA00022692"/>
    </source>
</evidence>
<dbReference type="SMART" id="SM00184">
    <property type="entry name" value="RING"/>
    <property type="match status" value="1"/>
</dbReference>
<keyword evidence="6 10" id="KW-1133">Transmembrane helix</keyword>
<keyword evidence="3" id="KW-0479">Metal-binding</keyword>
<feature type="compositionally biased region" description="Low complexity" evidence="9">
    <location>
        <begin position="307"/>
        <end position="318"/>
    </location>
</feature>
<accession>A0A9W7ZS39</accession>
<evidence type="ECO:0000256" key="5">
    <source>
        <dbReference type="ARBA" id="ARBA00022833"/>
    </source>
</evidence>
<dbReference type="Proteomes" id="UP001150569">
    <property type="component" value="Unassembled WGS sequence"/>
</dbReference>
<evidence type="ECO:0000313" key="12">
    <source>
        <dbReference type="EMBL" id="KAJ1911886.1"/>
    </source>
</evidence>
<feature type="compositionally biased region" description="Acidic residues" evidence="9">
    <location>
        <begin position="263"/>
        <end position="273"/>
    </location>
</feature>
<feature type="compositionally biased region" description="Polar residues" evidence="9">
    <location>
        <begin position="426"/>
        <end position="438"/>
    </location>
</feature>
<evidence type="ECO:0000256" key="8">
    <source>
        <dbReference type="PROSITE-ProRule" id="PRU00175"/>
    </source>
</evidence>
<evidence type="ECO:0000313" key="13">
    <source>
        <dbReference type="Proteomes" id="UP001150569"/>
    </source>
</evidence>
<dbReference type="EMBL" id="JANBPT010000883">
    <property type="protein sequence ID" value="KAJ1911886.1"/>
    <property type="molecule type" value="Genomic_DNA"/>
</dbReference>
<evidence type="ECO:0000256" key="7">
    <source>
        <dbReference type="ARBA" id="ARBA00023136"/>
    </source>
</evidence>
<evidence type="ECO:0000256" key="9">
    <source>
        <dbReference type="SAM" id="MobiDB-lite"/>
    </source>
</evidence>
<keyword evidence="5" id="KW-0862">Zinc</keyword>
<dbReference type="OrthoDB" id="8062037at2759"/>
<feature type="domain" description="RING-type" evidence="11">
    <location>
        <begin position="465"/>
        <end position="507"/>
    </location>
</feature>
<evidence type="ECO:0000256" key="10">
    <source>
        <dbReference type="SAM" id="Phobius"/>
    </source>
</evidence>
<evidence type="ECO:0000256" key="6">
    <source>
        <dbReference type="ARBA" id="ARBA00022989"/>
    </source>
</evidence>
<dbReference type="Pfam" id="PF13639">
    <property type="entry name" value="zf-RING_2"/>
    <property type="match status" value="1"/>
</dbReference>
<feature type="compositionally biased region" description="Pro residues" evidence="9">
    <location>
        <begin position="514"/>
        <end position="525"/>
    </location>
</feature>
<dbReference type="AlphaFoldDB" id="A0A9W7ZS39"/>
<dbReference type="SUPFAM" id="SSF57850">
    <property type="entry name" value="RING/U-box"/>
    <property type="match status" value="1"/>
</dbReference>
<keyword evidence="2 10" id="KW-0812">Transmembrane</keyword>
<protein>
    <recommendedName>
        <fullName evidence="11">RING-type domain-containing protein</fullName>
    </recommendedName>
</protein>
<feature type="region of interest" description="Disordered" evidence="9">
    <location>
        <begin position="97"/>
        <end position="123"/>
    </location>
</feature>
<keyword evidence="7 10" id="KW-0472">Membrane</keyword>
<feature type="region of interest" description="Disordered" evidence="9">
    <location>
        <begin position="260"/>
        <end position="324"/>
    </location>
</feature>
<comment type="subcellular location">
    <subcellularLocation>
        <location evidence="1">Membrane</location>
    </subcellularLocation>
</comment>
<dbReference type="Gene3D" id="3.30.40.10">
    <property type="entry name" value="Zinc/RING finger domain, C3HC4 (zinc finger)"/>
    <property type="match status" value="1"/>
</dbReference>
<dbReference type="CDD" id="cd16454">
    <property type="entry name" value="RING-H2_PA-TM-RING"/>
    <property type="match status" value="1"/>
</dbReference>
<name>A0A9W7ZS39_9FUNG</name>
<dbReference type="GO" id="GO:0016020">
    <property type="term" value="C:membrane"/>
    <property type="evidence" value="ECO:0007669"/>
    <property type="project" value="UniProtKB-SubCell"/>
</dbReference>
<proteinExistence type="predicted"/>
<keyword evidence="4 8" id="KW-0863">Zinc-finger</keyword>
<evidence type="ECO:0000256" key="3">
    <source>
        <dbReference type="ARBA" id="ARBA00022723"/>
    </source>
</evidence>
<gene>
    <name evidence="12" type="ORF">IWQ60_009923</name>
</gene>
<dbReference type="PANTHER" id="PTHR46539:SF1">
    <property type="entry name" value="E3 UBIQUITIN-PROTEIN LIGASE ATL42"/>
    <property type="match status" value="1"/>
</dbReference>
<dbReference type="PROSITE" id="PS50089">
    <property type="entry name" value="ZF_RING_2"/>
    <property type="match status" value="1"/>
</dbReference>
<feature type="transmembrane region" description="Helical" evidence="10">
    <location>
        <begin position="157"/>
        <end position="179"/>
    </location>
</feature>
<feature type="region of interest" description="Disordered" evidence="9">
    <location>
        <begin position="508"/>
        <end position="553"/>
    </location>
</feature>
<dbReference type="GO" id="GO:0008270">
    <property type="term" value="F:zinc ion binding"/>
    <property type="evidence" value="ECO:0007669"/>
    <property type="project" value="UniProtKB-KW"/>
</dbReference>
<sequence>MPLHFEGVFFVYDGNNFPFLIDDVDHIALVCITEYFQGSKLLNGLRHPRVKAGIIYLATDDGSLEKFTLAQLAPIIPYFFVPNAAGTQLSNQISLFQQDPSDNGKRTTNSANQNDTASDLTKDTNGTYYHRVWGRVEFGGITSSQDSPNGPGTNTTLVIAVTVPLIVVIIIGAVCFIHFRSRRAKRHAALAIIEAKTSRHQQRIRALLSKPIRTRNAPALNANQLRQLPSVSFTDETRCQFRFCTAPAIQRFKVAANTLGTSSDEDSDSDGDEFSPSGKSAEKSRYLDDANGTGPASLVFTNRSEKSSGFSGTQSSSGDYMGQLSTGDSMIVTTLPSPKLLAQSAREPGTLPIMAQMMTTVSAKRKSNPSVLATSSSAPIEYDSASHVDPAASTATTDTFALQDFPLASLATSSSGEASALGSRGTGRTQMSSINASRTRIPKTTTYESIMTVLRKRNLAGPAQCPVCEDLFSCGEVLRMLPCSHAFHGGCIDKWLTTRTARCPLCKYNSTPGHKPPPNNEPVPHPGAGTSEAVPSRFSGDPGTKGMPGTPLW</sequence>
<feature type="region of interest" description="Disordered" evidence="9">
    <location>
        <begin position="416"/>
        <end position="438"/>
    </location>
</feature>